<dbReference type="Proteomes" id="UP000070366">
    <property type="component" value="Unassembled WGS sequence"/>
</dbReference>
<organism evidence="1 2">
    <name type="scientific">Christensenella minuta</name>
    <dbReference type="NCBI Taxonomy" id="626937"/>
    <lineage>
        <taxon>Bacteria</taxon>
        <taxon>Bacillati</taxon>
        <taxon>Bacillota</taxon>
        <taxon>Clostridia</taxon>
        <taxon>Christensenellales</taxon>
        <taxon>Christensenellaceae</taxon>
        <taxon>Christensenella</taxon>
    </lineage>
</organism>
<proteinExistence type="predicted"/>
<keyword evidence="2" id="KW-1185">Reference proteome</keyword>
<evidence type="ECO:0000313" key="2">
    <source>
        <dbReference type="Proteomes" id="UP000070366"/>
    </source>
</evidence>
<protein>
    <submittedName>
        <fullName evidence="1">Uncharacterized protein</fullName>
    </submittedName>
</protein>
<evidence type="ECO:0000313" key="1">
    <source>
        <dbReference type="EMBL" id="KXK66920.1"/>
    </source>
</evidence>
<gene>
    <name evidence="1" type="ORF">HMPREF3293_00224</name>
</gene>
<dbReference type="STRING" id="626937.HMPREF3293_00224"/>
<reference evidence="1 2" key="1">
    <citation type="submission" date="2016-02" db="EMBL/GenBank/DDBJ databases">
        <authorList>
            <person name="Wen L."/>
            <person name="He K."/>
            <person name="Yang H."/>
        </authorList>
    </citation>
    <scope>NUCLEOTIDE SEQUENCE [LARGE SCALE GENOMIC DNA]</scope>
    <source>
        <strain evidence="1 2">DSM 22607</strain>
    </source>
</reference>
<dbReference type="EMBL" id="LSZW01000022">
    <property type="protein sequence ID" value="KXK66920.1"/>
    <property type="molecule type" value="Genomic_DNA"/>
</dbReference>
<comment type="caution">
    <text evidence="1">The sequence shown here is derived from an EMBL/GenBank/DDBJ whole genome shotgun (WGS) entry which is preliminary data.</text>
</comment>
<name>A0A136Q8C2_9FIRM</name>
<sequence length="52" mass="6181">MRRMARIYGAYRVTVLKNGRPVIQQCTDRYIISLFAARFNQRGPRRSKFTNC</sequence>
<accession>A0A136Q8C2</accession>
<dbReference type="AlphaFoldDB" id="A0A136Q8C2"/>